<feature type="compositionally biased region" description="Low complexity" evidence="9">
    <location>
        <begin position="8"/>
        <end position="23"/>
    </location>
</feature>
<proteinExistence type="inferred from homology"/>
<feature type="compositionally biased region" description="Low complexity" evidence="9">
    <location>
        <begin position="140"/>
        <end position="149"/>
    </location>
</feature>
<name>A0A0C2WQI0_SERVB</name>
<sequence length="149" mass="15826">MPSDDSVPQAPINSSASAPSATPTGQAKPLQKPTLTDWWNAAKTVKPDDYRNIERVPCMKQSLVYGIAGGSAIGCTRYLSSNPLVASNWAVASFVLIAAASWHRCRGIQAAQKEQIQIIRDQLVEKAKRRAPGGGPPANPATTGSSQEK</sequence>
<evidence type="ECO:0000256" key="8">
    <source>
        <dbReference type="ARBA" id="ARBA00023136"/>
    </source>
</evidence>
<protein>
    <recommendedName>
        <fullName evidence="3">Cytochrome c oxidase assembly protein COX20, mitochondrial</fullName>
    </recommendedName>
</protein>
<reference evidence="11" key="2">
    <citation type="submission" date="2015-01" db="EMBL/GenBank/DDBJ databases">
        <title>Evolutionary Origins and Diversification of the Mycorrhizal Mutualists.</title>
        <authorList>
            <consortium name="DOE Joint Genome Institute"/>
            <consortium name="Mycorrhizal Genomics Consortium"/>
            <person name="Kohler A."/>
            <person name="Kuo A."/>
            <person name="Nagy L.G."/>
            <person name="Floudas D."/>
            <person name="Copeland A."/>
            <person name="Barry K.W."/>
            <person name="Cichocki N."/>
            <person name="Veneault-Fourrey C."/>
            <person name="LaButti K."/>
            <person name="Lindquist E.A."/>
            <person name="Lipzen A."/>
            <person name="Lundell T."/>
            <person name="Morin E."/>
            <person name="Murat C."/>
            <person name="Riley R."/>
            <person name="Ohm R."/>
            <person name="Sun H."/>
            <person name="Tunlid A."/>
            <person name="Henrissat B."/>
            <person name="Grigoriev I.V."/>
            <person name="Hibbett D.S."/>
            <person name="Martin F."/>
        </authorList>
    </citation>
    <scope>NUCLEOTIDE SEQUENCE [LARGE SCALE GENOMIC DNA]</scope>
    <source>
        <strain evidence="11">MAFF 305830</strain>
    </source>
</reference>
<accession>A0A0C2WQI0</accession>
<evidence type="ECO:0000256" key="2">
    <source>
        <dbReference type="ARBA" id="ARBA00009575"/>
    </source>
</evidence>
<keyword evidence="7" id="KW-0496">Mitochondrion</keyword>
<evidence type="ECO:0000256" key="5">
    <source>
        <dbReference type="ARBA" id="ARBA00022792"/>
    </source>
</evidence>
<evidence type="ECO:0000256" key="6">
    <source>
        <dbReference type="ARBA" id="ARBA00022989"/>
    </source>
</evidence>
<feature type="region of interest" description="Disordered" evidence="9">
    <location>
        <begin position="1"/>
        <end position="33"/>
    </location>
</feature>
<evidence type="ECO:0000313" key="10">
    <source>
        <dbReference type="EMBL" id="KIM28458.1"/>
    </source>
</evidence>
<evidence type="ECO:0000313" key="11">
    <source>
        <dbReference type="Proteomes" id="UP000054097"/>
    </source>
</evidence>
<dbReference type="STRING" id="933852.A0A0C2WQI0"/>
<evidence type="ECO:0000256" key="3">
    <source>
        <dbReference type="ARBA" id="ARBA00017689"/>
    </source>
</evidence>
<reference evidence="10 11" key="1">
    <citation type="submission" date="2014-04" db="EMBL/GenBank/DDBJ databases">
        <authorList>
            <consortium name="DOE Joint Genome Institute"/>
            <person name="Kuo A."/>
            <person name="Zuccaro A."/>
            <person name="Kohler A."/>
            <person name="Nagy L.G."/>
            <person name="Floudas D."/>
            <person name="Copeland A."/>
            <person name="Barry K.W."/>
            <person name="Cichocki N."/>
            <person name="Veneault-Fourrey C."/>
            <person name="LaButti K."/>
            <person name="Lindquist E.A."/>
            <person name="Lipzen A."/>
            <person name="Lundell T."/>
            <person name="Morin E."/>
            <person name="Murat C."/>
            <person name="Sun H."/>
            <person name="Tunlid A."/>
            <person name="Henrissat B."/>
            <person name="Grigoriev I.V."/>
            <person name="Hibbett D.S."/>
            <person name="Martin F."/>
            <person name="Nordberg H.P."/>
            <person name="Cantor M.N."/>
            <person name="Hua S.X."/>
        </authorList>
    </citation>
    <scope>NUCLEOTIDE SEQUENCE [LARGE SCALE GENOMIC DNA]</scope>
    <source>
        <strain evidence="10 11">MAFF 305830</strain>
    </source>
</reference>
<gene>
    <name evidence="10" type="ORF">M408DRAFT_329509</name>
</gene>
<dbReference type="GO" id="GO:0005743">
    <property type="term" value="C:mitochondrial inner membrane"/>
    <property type="evidence" value="ECO:0007669"/>
    <property type="project" value="UniProtKB-SubCell"/>
</dbReference>
<dbReference type="AlphaFoldDB" id="A0A0C2WQI0"/>
<dbReference type="OrthoDB" id="14603at2759"/>
<dbReference type="InterPro" id="IPR022533">
    <property type="entry name" value="Cox20"/>
</dbReference>
<evidence type="ECO:0000256" key="9">
    <source>
        <dbReference type="SAM" id="MobiDB-lite"/>
    </source>
</evidence>
<evidence type="ECO:0000256" key="1">
    <source>
        <dbReference type="ARBA" id="ARBA00004273"/>
    </source>
</evidence>
<keyword evidence="5" id="KW-0999">Mitochondrion inner membrane</keyword>
<dbReference type="HOGENOM" id="CLU_101495_2_0_1"/>
<dbReference type="Proteomes" id="UP000054097">
    <property type="component" value="Unassembled WGS sequence"/>
</dbReference>
<organism evidence="10 11">
    <name type="scientific">Serendipita vermifera MAFF 305830</name>
    <dbReference type="NCBI Taxonomy" id="933852"/>
    <lineage>
        <taxon>Eukaryota</taxon>
        <taxon>Fungi</taxon>
        <taxon>Dikarya</taxon>
        <taxon>Basidiomycota</taxon>
        <taxon>Agaricomycotina</taxon>
        <taxon>Agaricomycetes</taxon>
        <taxon>Sebacinales</taxon>
        <taxon>Serendipitaceae</taxon>
        <taxon>Serendipita</taxon>
    </lineage>
</organism>
<keyword evidence="11" id="KW-1185">Reference proteome</keyword>
<comment type="subcellular location">
    <subcellularLocation>
        <location evidence="1">Mitochondrion inner membrane</location>
    </subcellularLocation>
</comment>
<keyword evidence="6" id="KW-1133">Transmembrane helix</keyword>
<dbReference type="PANTHER" id="PTHR31586">
    <property type="entry name" value="CYTOCHROME C OXIDASE PROTEIN 20"/>
    <property type="match status" value="1"/>
</dbReference>
<comment type="similarity">
    <text evidence="2">Belongs to the COX20 family.</text>
</comment>
<dbReference type="PANTHER" id="PTHR31586:SF1">
    <property type="entry name" value="CYTOCHROME C OXIDASE ASSEMBLY PROTEIN COX20, MITOCHONDRIAL"/>
    <property type="match status" value="1"/>
</dbReference>
<dbReference type="Pfam" id="PF12597">
    <property type="entry name" value="Cox20"/>
    <property type="match status" value="1"/>
</dbReference>
<dbReference type="GO" id="GO:0033617">
    <property type="term" value="P:mitochondrial respiratory chain complex IV assembly"/>
    <property type="evidence" value="ECO:0007669"/>
    <property type="project" value="InterPro"/>
</dbReference>
<keyword evidence="8" id="KW-0472">Membrane</keyword>
<dbReference type="EMBL" id="KN824293">
    <property type="protein sequence ID" value="KIM28458.1"/>
    <property type="molecule type" value="Genomic_DNA"/>
</dbReference>
<feature type="region of interest" description="Disordered" evidence="9">
    <location>
        <begin position="125"/>
        <end position="149"/>
    </location>
</feature>
<evidence type="ECO:0000256" key="7">
    <source>
        <dbReference type="ARBA" id="ARBA00023128"/>
    </source>
</evidence>
<keyword evidence="4" id="KW-0812">Transmembrane</keyword>
<evidence type="ECO:0000256" key="4">
    <source>
        <dbReference type="ARBA" id="ARBA00022692"/>
    </source>
</evidence>